<dbReference type="RefSeq" id="WP_326089134.1">
    <property type="nucleotide sequence ID" value="NZ_JARLKZ010000011.1"/>
</dbReference>
<name>A0ABU6GPU1_9BACL</name>
<evidence type="ECO:0000313" key="5">
    <source>
        <dbReference type="Proteomes" id="UP001344632"/>
    </source>
</evidence>
<feature type="domain" description="SLH" evidence="3">
    <location>
        <begin position="25"/>
        <end position="83"/>
    </location>
</feature>
<dbReference type="PROSITE" id="PS51272">
    <property type="entry name" value="SLH"/>
    <property type="match status" value="3"/>
</dbReference>
<keyword evidence="2" id="KW-0732">Signal</keyword>
<feature type="region of interest" description="Disordered" evidence="1">
    <location>
        <begin position="440"/>
        <end position="471"/>
    </location>
</feature>
<feature type="non-terminal residue" evidence="4">
    <location>
        <position position="817"/>
    </location>
</feature>
<evidence type="ECO:0000256" key="2">
    <source>
        <dbReference type="SAM" id="SignalP"/>
    </source>
</evidence>
<feature type="domain" description="SLH" evidence="3">
    <location>
        <begin position="149"/>
        <end position="210"/>
    </location>
</feature>
<dbReference type="EMBL" id="JARLKZ010000011">
    <property type="protein sequence ID" value="MEC0241424.1"/>
    <property type="molecule type" value="Genomic_DNA"/>
</dbReference>
<feature type="compositionally biased region" description="Low complexity" evidence="1">
    <location>
        <begin position="460"/>
        <end position="469"/>
    </location>
</feature>
<feature type="domain" description="SLH" evidence="3">
    <location>
        <begin position="84"/>
        <end position="147"/>
    </location>
</feature>
<dbReference type="PANTHER" id="PTHR43308:SF5">
    <property type="entry name" value="S-LAYER PROTEIN _ PEPTIDOGLYCAN ENDO-BETA-N-ACETYLGLUCOSAMINIDASE"/>
    <property type="match status" value="1"/>
</dbReference>
<accession>A0ABU6GPU1</accession>
<dbReference type="InterPro" id="IPR001119">
    <property type="entry name" value="SLH_dom"/>
</dbReference>
<proteinExistence type="predicted"/>
<keyword evidence="5" id="KW-1185">Reference proteome</keyword>
<sequence>MSKKLRSTLTGLLGLGMTLSSVGTVMAAPAKDINGHWAAKQLQEWVDKGDLNGYGDGSVKPNQSITRAEFISLVNRMFGYKDIAQISFTDLPAENWAYADIAKAVSAGYIQGYENNTIRPSANVTRQEAASMISKVLDLQAGQPDSLNQYKDAKQIAAWSKDSVSAVISKNIMHGYTDGTFSPQKNLTRAEAVVLLDAALANKKLTETVTYDQAGTYGSAQEAKVIHGNVVINVPGVVLENVEIEGDLTLAAGVGSGDVTLKNVKVHGTTNVQGGGENSIHFVDSVLVNIVINKKDGTVRIVAEGSTTAETVIVQSSAKIEEDKVSGVGFTDVELSKELPANAKVVLNGTFDDVDVYAASVSVQLQRGSIENVHVDGSAQNSSIEISSGAKLAKLVLDAVTKLLGAGQIQIAVINEGAKGSSFQTKPSQVEGPAKDSIIVNTTAPSNSSSGASTGGTSNGGSTEEGTTPHPVIDRASVSTMAELQSALAAGVKDITIASELTSGTNTVTVPAGITLRDYWKIGSGNQVVVNAGAMLRWGTGTTNNLLVGKANSTANLQLANGATLTITGGASGKIASYELNGTGTVQQQAENPFVVGASEIFTITAGSTLKVAGAVDTDLATVKPVLSVDANGGKLVINGTLELLKGSRVVLGAGLSSIERTGTITNNAGIYNGSVITGVVGILDSNHNVIDFDAVSVSTMAELQSALAAGVKDITIASELSAGTNKVTVPAGVTLRDYWKIGSGNQVVVNAGAMLRWSAGTADNLLVGKANSTANLQLATGATFTITGGASGKIASYELNGTGTVQQQAENPFVVG</sequence>
<dbReference type="InterPro" id="IPR051465">
    <property type="entry name" value="Cell_Envelope_Struct_Comp"/>
</dbReference>
<evidence type="ECO:0000313" key="4">
    <source>
        <dbReference type="EMBL" id="MEC0241424.1"/>
    </source>
</evidence>
<feature type="signal peptide" evidence="2">
    <location>
        <begin position="1"/>
        <end position="27"/>
    </location>
</feature>
<reference evidence="4 5" key="1">
    <citation type="submission" date="2023-03" db="EMBL/GenBank/DDBJ databases">
        <title>Bacillus Genome Sequencing.</title>
        <authorList>
            <person name="Dunlap C."/>
        </authorList>
    </citation>
    <scope>NUCLEOTIDE SEQUENCE [LARGE SCALE GENOMIC DNA]</scope>
    <source>
        <strain evidence="4 5">BD-525</strain>
    </source>
</reference>
<organism evidence="4 5">
    <name type="scientific">Paenibacillus dokdonensis</name>
    <dbReference type="NCBI Taxonomy" id="2567944"/>
    <lineage>
        <taxon>Bacteria</taxon>
        <taxon>Bacillati</taxon>
        <taxon>Bacillota</taxon>
        <taxon>Bacilli</taxon>
        <taxon>Bacillales</taxon>
        <taxon>Paenibacillaceae</taxon>
        <taxon>Paenibacillus</taxon>
    </lineage>
</organism>
<feature type="compositionally biased region" description="Low complexity" evidence="1">
    <location>
        <begin position="442"/>
        <end position="452"/>
    </location>
</feature>
<protein>
    <submittedName>
        <fullName evidence="4">S-layer homology domain-containing protein</fullName>
    </submittedName>
</protein>
<dbReference type="PANTHER" id="PTHR43308">
    <property type="entry name" value="OUTER MEMBRANE PROTEIN ALPHA-RELATED"/>
    <property type="match status" value="1"/>
</dbReference>
<dbReference type="Pfam" id="PF00395">
    <property type="entry name" value="SLH"/>
    <property type="match status" value="3"/>
</dbReference>
<comment type="caution">
    <text evidence="4">The sequence shown here is derived from an EMBL/GenBank/DDBJ whole genome shotgun (WGS) entry which is preliminary data.</text>
</comment>
<dbReference type="Proteomes" id="UP001344632">
    <property type="component" value="Unassembled WGS sequence"/>
</dbReference>
<gene>
    <name evidence="4" type="ORF">P4H66_16505</name>
</gene>
<evidence type="ECO:0000256" key="1">
    <source>
        <dbReference type="SAM" id="MobiDB-lite"/>
    </source>
</evidence>
<evidence type="ECO:0000259" key="3">
    <source>
        <dbReference type="PROSITE" id="PS51272"/>
    </source>
</evidence>
<feature type="chain" id="PRO_5047220391" evidence="2">
    <location>
        <begin position="28"/>
        <end position="817"/>
    </location>
</feature>